<evidence type="ECO:0000313" key="7">
    <source>
        <dbReference type="Proteomes" id="UP000198718"/>
    </source>
</evidence>
<accession>A0A1G9GIG1</accession>
<dbReference type="InterPro" id="IPR018389">
    <property type="entry name" value="DctP_fam"/>
</dbReference>
<comment type="subcellular location">
    <subcellularLocation>
        <location evidence="1">Cell envelope</location>
    </subcellularLocation>
</comment>
<dbReference type="CDD" id="cd13672">
    <property type="entry name" value="PBP2_TRAP_Siap"/>
    <property type="match status" value="1"/>
</dbReference>
<gene>
    <name evidence="6" type="ORF">SAMN05660472_02434</name>
</gene>
<dbReference type="EMBL" id="FNFP01000006">
    <property type="protein sequence ID" value="SDL00468.1"/>
    <property type="molecule type" value="Genomic_DNA"/>
</dbReference>
<name>A0A1G9GIG1_9FIRM</name>
<comment type="similarity">
    <text evidence="2">Belongs to the bacterial solute-binding protein 7 family.</text>
</comment>
<keyword evidence="7" id="KW-1185">Reference proteome</keyword>
<reference evidence="6 7" key="1">
    <citation type="submission" date="2016-10" db="EMBL/GenBank/DDBJ databases">
        <authorList>
            <person name="de Groot N.N."/>
        </authorList>
    </citation>
    <scope>NUCLEOTIDE SEQUENCE [LARGE SCALE GENOMIC DNA]</scope>
    <source>
        <strain evidence="6 7">DSM 18346</strain>
    </source>
</reference>
<evidence type="ECO:0000256" key="5">
    <source>
        <dbReference type="SAM" id="SignalP"/>
    </source>
</evidence>
<dbReference type="PANTHER" id="PTHR33376">
    <property type="match status" value="1"/>
</dbReference>
<sequence>MKRKLMCLLLFVTMISSMFVGCTGNNVETSGETPGEDSGGLDNPVELTISLTAVSTDTHAKAMAEFKKYVEEKSNGNITVDLYTDATLFTQEEELVGVVAGDIDMTLTSASWLTTNSPWISMFTAGYIFNSYEHMTSVLNGEIGQEVFAKVAEEQGLIPLGAWYLGARQISLSQDKAIKTPADLAGINLRMPNSDAWMFLGRALGANPTPISFSELYLSLQTGVVDGQDNPLPTVESAKFYEVQNSITLTDHLIDSVWPAINPNTWNSLSDEQKQIVLEGIEVGREYCDTTNLQREAELVALFKEQGVVIYEADKTAFANHVLDQYLNNPISDTWDMEIYEQIQKLANN</sequence>
<evidence type="ECO:0000313" key="6">
    <source>
        <dbReference type="EMBL" id="SDL00468.1"/>
    </source>
</evidence>
<keyword evidence="6" id="KW-0675">Receptor</keyword>
<evidence type="ECO:0000256" key="4">
    <source>
        <dbReference type="ARBA" id="ARBA00022729"/>
    </source>
</evidence>
<organism evidence="6 7">
    <name type="scientific">Natronincola ferrireducens</name>
    <dbReference type="NCBI Taxonomy" id="393762"/>
    <lineage>
        <taxon>Bacteria</taxon>
        <taxon>Bacillati</taxon>
        <taxon>Bacillota</taxon>
        <taxon>Clostridia</taxon>
        <taxon>Peptostreptococcales</taxon>
        <taxon>Natronincolaceae</taxon>
        <taxon>Natronincola</taxon>
    </lineage>
</organism>
<proteinExistence type="inferred from homology"/>
<dbReference type="STRING" id="393762.SAMN05660472_02434"/>
<feature type="signal peptide" evidence="5">
    <location>
        <begin position="1"/>
        <end position="22"/>
    </location>
</feature>
<dbReference type="Proteomes" id="UP000198718">
    <property type="component" value="Unassembled WGS sequence"/>
</dbReference>
<feature type="chain" id="PRO_5038901230" evidence="5">
    <location>
        <begin position="23"/>
        <end position="349"/>
    </location>
</feature>
<protein>
    <submittedName>
        <fullName evidence="6">Tripartite ATP-independent transporter solute receptor, DctP family</fullName>
    </submittedName>
</protein>
<dbReference type="NCBIfam" id="TIGR00787">
    <property type="entry name" value="dctP"/>
    <property type="match status" value="1"/>
</dbReference>
<dbReference type="GO" id="GO:0030288">
    <property type="term" value="C:outer membrane-bounded periplasmic space"/>
    <property type="evidence" value="ECO:0007669"/>
    <property type="project" value="InterPro"/>
</dbReference>
<evidence type="ECO:0000256" key="1">
    <source>
        <dbReference type="ARBA" id="ARBA00004196"/>
    </source>
</evidence>
<dbReference type="Pfam" id="PF03480">
    <property type="entry name" value="DctP"/>
    <property type="match status" value="1"/>
</dbReference>
<keyword evidence="4 5" id="KW-0732">Signal</keyword>
<dbReference type="PANTHER" id="PTHR33376:SF4">
    <property type="entry name" value="SIALIC ACID-BINDING PERIPLASMIC PROTEIN SIAP"/>
    <property type="match status" value="1"/>
</dbReference>
<dbReference type="RefSeq" id="WP_208974706.1">
    <property type="nucleotide sequence ID" value="NZ_FNFP01000006.1"/>
</dbReference>
<dbReference type="PROSITE" id="PS51257">
    <property type="entry name" value="PROKAR_LIPOPROTEIN"/>
    <property type="match status" value="1"/>
</dbReference>
<dbReference type="NCBIfam" id="NF037995">
    <property type="entry name" value="TRAP_S1"/>
    <property type="match status" value="1"/>
</dbReference>
<evidence type="ECO:0000256" key="2">
    <source>
        <dbReference type="ARBA" id="ARBA00009023"/>
    </source>
</evidence>
<keyword evidence="3" id="KW-0813">Transport</keyword>
<dbReference type="Gene3D" id="3.40.190.170">
    <property type="entry name" value="Bacterial extracellular solute-binding protein, family 7"/>
    <property type="match status" value="1"/>
</dbReference>
<dbReference type="PIRSF" id="PIRSF006470">
    <property type="entry name" value="DctB"/>
    <property type="match status" value="1"/>
</dbReference>
<dbReference type="AlphaFoldDB" id="A0A1G9GIG1"/>
<dbReference type="InterPro" id="IPR004682">
    <property type="entry name" value="TRAP_DctP"/>
</dbReference>
<dbReference type="GO" id="GO:0055085">
    <property type="term" value="P:transmembrane transport"/>
    <property type="evidence" value="ECO:0007669"/>
    <property type="project" value="InterPro"/>
</dbReference>
<dbReference type="InterPro" id="IPR038404">
    <property type="entry name" value="TRAP_DctP_sf"/>
</dbReference>
<evidence type="ECO:0000256" key="3">
    <source>
        <dbReference type="ARBA" id="ARBA00022448"/>
    </source>
</evidence>